<sequence>MTNKIAIWLGLFLVLAVIADLLLFGGDNLLFLAKKLFELLDWVAFWR</sequence>
<dbReference type="RefSeq" id="WP_353402071.1">
    <property type="nucleotide sequence ID" value="NZ_BAABWU010000020.1"/>
</dbReference>
<protein>
    <recommendedName>
        <fullName evidence="4">Glyceraldehyde-3-phosphate dehydrogenase</fullName>
    </recommendedName>
</protein>
<evidence type="ECO:0008006" key="4">
    <source>
        <dbReference type="Google" id="ProtNLM"/>
    </source>
</evidence>
<name>A0ABQ0AQX0_9RHOB</name>
<feature type="transmembrane region" description="Helical" evidence="1">
    <location>
        <begin position="6"/>
        <end position="25"/>
    </location>
</feature>
<evidence type="ECO:0000313" key="2">
    <source>
        <dbReference type="EMBL" id="GAA6198264.1"/>
    </source>
</evidence>
<proteinExistence type="predicted"/>
<reference evidence="2 3" key="1">
    <citation type="submission" date="2024-04" db="EMBL/GenBank/DDBJ databases">
        <title>Draft genome sequence of Pseudophaeobacter arcticus NBRC 116598.</title>
        <authorList>
            <person name="Miyakawa T."/>
            <person name="Kusuya Y."/>
            <person name="Miura T."/>
        </authorList>
    </citation>
    <scope>NUCLEOTIDE SEQUENCE [LARGE SCALE GENOMIC DNA]</scope>
    <source>
        <strain evidence="2 3">SU-CL00105</strain>
    </source>
</reference>
<gene>
    <name evidence="2" type="ORF">NBRC116598_37090</name>
</gene>
<evidence type="ECO:0000313" key="3">
    <source>
        <dbReference type="Proteomes" id="UP001441944"/>
    </source>
</evidence>
<keyword evidence="1" id="KW-1133">Transmembrane helix</keyword>
<keyword evidence="1" id="KW-0812">Transmembrane</keyword>
<comment type="caution">
    <text evidence="2">The sequence shown here is derived from an EMBL/GenBank/DDBJ whole genome shotgun (WGS) entry which is preliminary data.</text>
</comment>
<keyword evidence="1" id="KW-0472">Membrane</keyword>
<dbReference type="Proteomes" id="UP001441944">
    <property type="component" value="Unassembled WGS sequence"/>
</dbReference>
<keyword evidence="3" id="KW-1185">Reference proteome</keyword>
<evidence type="ECO:0000256" key="1">
    <source>
        <dbReference type="SAM" id="Phobius"/>
    </source>
</evidence>
<organism evidence="2 3">
    <name type="scientific">Pseudophaeobacter arcticus</name>
    <dbReference type="NCBI Taxonomy" id="385492"/>
    <lineage>
        <taxon>Bacteria</taxon>
        <taxon>Pseudomonadati</taxon>
        <taxon>Pseudomonadota</taxon>
        <taxon>Alphaproteobacteria</taxon>
        <taxon>Rhodobacterales</taxon>
        <taxon>Paracoccaceae</taxon>
        <taxon>Pseudophaeobacter</taxon>
    </lineage>
</organism>
<accession>A0ABQ0AQX0</accession>
<dbReference type="EMBL" id="BAABWU010000020">
    <property type="protein sequence ID" value="GAA6198264.1"/>
    <property type="molecule type" value="Genomic_DNA"/>
</dbReference>